<evidence type="ECO:0000256" key="1">
    <source>
        <dbReference type="SAM" id="MobiDB-lite"/>
    </source>
</evidence>
<dbReference type="AlphaFoldDB" id="A0A934S9Z8"/>
<comment type="caution">
    <text evidence="3">The sequence shown here is derived from an EMBL/GenBank/DDBJ whole genome shotgun (WGS) entry which is preliminary data.</text>
</comment>
<sequence>MNAEKTETKATKKDAPTKNDPMVSIEILDQNAVIDNAHHAKGKVMQIEKSRADVLLAMNPPAAKIVGV</sequence>
<evidence type="ECO:0000259" key="2">
    <source>
        <dbReference type="PROSITE" id="PS50983"/>
    </source>
</evidence>
<feature type="region of interest" description="Disordered" evidence="1">
    <location>
        <begin position="1"/>
        <end position="21"/>
    </location>
</feature>
<accession>A0A934S9Z8</accession>
<proteinExistence type="predicted"/>
<feature type="domain" description="Fe/B12 periplasmic-binding" evidence="2">
    <location>
        <begin position="43"/>
        <end position="68"/>
    </location>
</feature>
<evidence type="ECO:0000313" key="4">
    <source>
        <dbReference type="Proteomes" id="UP000603141"/>
    </source>
</evidence>
<protein>
    <recommendedName>
        <fullName evidence="2">Fe/B12 periplasmic-binding domain-containing protein</fullName>
    </recommendedName>
</protein>
<keyword evidence="4" id="KW-1185">Reference proteome</keyword>
<dbReference type="EMBL" id="JAENIJ010000035">
    <property type="protein sequence ID" value="MBK1884100.1"/>
    <property type="molecule type" value="Genomic_DNA"/>
</dbReference>
<reference evidence="3" key="1">
    <citation type="submission" date="2021-01" db="EMBL/GenBank/DDBJ databases">
        <title>Modified the classification status of verrucomicrobia.</title>
        <authorList>
            <person name="Feng X."/>
        </authorList>
    </citation>
    <scope>NUCLEOTIDE SEQUENCE</scope>
    <source>
        <strain evidence="3">KCTC 22041</strain>
    </source>
</reference>
<name>A0A934S9Z8_9BACT</name>
<evidence type="ECO:0000313" key="3">
    <source>
        <dbReference type="EMBL" id="MBK1884100.1"/>
    </source>
</evidence>
<organism evidence="3 4">
    <name type="scientific">Luteolibacter pohnpeiensis</name>
    <dbReference type="NCBI Taxonomy" id="454153"/>
    <lineage>
        <taxon>Bacteria</taxon>
        <taxon>Pseudomonadati</taxon>
        <taxon>Verrucomicrobiota</taxon>
        <taxon>Verrucomicrobiia</taxon>
        <taxon>Verrucomicrobiales</taxon>
        <taxon>Verrucomicrobiaceae</taxon>
        <taxon>Luteolibacter</taxon>
    </lineage>
</organism>
<dbReference type="RefSeq" id="WP_200272971.1">
    <property type="nucleotide sequence ID" value="NZ_JAENIJ010000035.1"/>
</dbReference>
<dbReference type="PROSITE" id="PS50983">
    <property type="entry name" value="FE_B12_PBP"/>
    <property type="match status" value="1"/>
</dbReference>
<gene>
    <name evidence="3" type="ORF">JIN85_16895</name>
</gene>
<feature type="compositionally biased region" description="Basic and acidic residues" evidence="1">
    <location>
        <begin position="1"/>
        <end position="17"/>
    </location>
</feature>
<dbReference type="Proteomes" id="UP000603141">
    <property type="component" value="Unassembled WGS sequence"/>
</dbReference>
<dbReference type="InterPro" id="IPR002491">
    <property type="entry name" value="ABC_transptr_periplasmic_BD"/>
</dbReference>